<reference evidence="1" key="3">
    <citation type="submission" date="2025-08" db="UniProtKB">
        <authorList>
            <consortium name="Ensembl"/>
        </authorList>
    </citation>
    <scope>IDENTIFICATION</scope>
</reference>
<evidence type="ECO:0000313" key="2">
    <source>
        <dbReference type="Proteomes" id="UP000008144"/>
    </source>
</evidence>
<dbReference type="EMBL" id="EAAA01002029">
    <property type="status" value="NOT_ANNOTATED_CDS"/>
    <property type="molecule type" value="Genomic_DNA"/>
</dbReference>
<protein>
    <submittedName>
        <fullName evidence="1">Uncharacterized protein</fullName>
    </submittedName>
</protein>
<organism evidence="1 2">
    <name type="scientific">Ciona intestinalis</name>
    <name type="common">Transparent sea squirt</name>
    <name type="synonym">Ascidia intestinalis</name>
    <dbReference type="NCBI Taxonomy" id="7719"/>
    <lineage>
        <taxon>Eukaryota</taxon>
        <taxon>Metazoa</taxon>
        <taxon>Chordata</taxon>
        <taxon>Tunicata</taxon>
        <taxon>Ascidiacea</taxon>
        <taxon>Phlebobranchia</taxon>
        <taxon>Cionidae</taxon>
        <taxon>Ciona</taxon>
    </lineage>
</organism>
<dbReference type="Proteomes" id="UP000008144">
    <property type="component" value="Chromosome 4"/>
</dbReference>
<sequence length="35" mass="3577">LASLHFHRCLHLVDTIGGFVGELVGGWVGGCVGGL</sequence>
<name>F6V2D9_CIOIN</name>
<dbReference type="InParanoid" id="F6V2D9"/>
<dbReference type="Ensembl" id="ENSCINT00000024936.1">
    <property type="protein sequence ID" value="ENSCINP00000024690.1"/>
    <property type="gene ID" value="ENSCING00000013455.1"/>
</dbReference>
<evidence type="ECO:0000313" key="1">
    <source>
        <dbReference type="Ensembl" id="ENSCINP00000024690.1"/>
    </source>
</evidence>
<dbReference type="HOGENOM" id="CLU_3370819_0_0_1"/>
<keyword evidence="2" id="KW-1185">Reference proteome</keyword>
<proteinExistence type="predicted"/>
<reference evidence="2" key="1">
    <citation type="journal article" date="2002" name="Science">
        <title>The draft genome of Ciona intestinalis: insights into chordate and vertebrate origins.</title>
        <authorList>
            <person name="Dehal P."/>
            <person name="Satou Y."/>
            <person name="Campbell R.K."/>
            <person name="Chapman J."/>
            <person name="Degnan B."/>
            <person name="De Tomaso A."/>
            <person name="Davidson B."/>
            <person name="Di Gregorio A."/>
            <person name="Gelpke M."/>
            <person name="Goodstein D.M."/>
            <person name="Harafuji N."/>
            <person name="Hastings K.E."/>
            <person name="Ho I."/>
            <person name="Hotta K."/>
            <person name="Huang W."/>
            <person name="Kawashima T."/>
            <person name="Lemaire P."/>
            <person name="Martinez D."/>
            <person name="Meinertzhagen I.A."/>
            <person name="Necula S."/>
            <person name="Nonaka M."/>
            <person name="Putnam N."/>
            <person name="Rash S."/>
            <person name="Saiga H."/>
            <person name="Satake M."/>
            <person name="Terry A."/>
            <person name="Yamada L."/>
            <person name="Wang H.G."/>
            <person name="Awazu S."/>
            <person name="Azumi K."/>
            <person name="Boore J."/>
            <person name="Branno M."/>
            <person name="Chin-Bow S."/>
            <person name="DeSantis R."/>
            <person name="Doyle S."/>
            <person name="Francino P."/>
            <person name="Keys D.N."/>
            <person name="Haga S."/>
            <person name="Hayashi H."/>
            <person name="Hino K."/>
            <person name="Imai K.S."/>
            <person name="Inaba K."/>
            <person name="Kano S."/>
            <person name="Kobayashi K."/>
            <person name="Kobayashi M."/>
            <person name="Lee B.I."/>
            <person name="Makabe K.W."/>
            <person name="Manohar C."/>
            <person name="Matassi G."/>
            <person name="Medina M."/>
            <person name="Mochizuki Y."/>
            <person name="Mount S."/>
            <person name="Morishita T."/>
            <person name="Miura S."/>
            <person name="Nakayama A."/>
            <person name="Nishizaka S."/>
            <person name="Nomoto H."/>
            <person name="Ohta F."/>
            <person name="Oishi K."/>
            <person name="Rigoutsos I."/>
            <person name="Sano M."/>
            <person name="Sasaki A."/>
            <person name="Sasakura Y."/>
            <person name="Shoguchi E."/>
            <person name="Shin-i T."/>
            <person name="Spagnuolo A."/>
            <person name="Stainier D."/>
            <person name="Suzuki M.M."/>
            <person name="Tassy O."/>
            <person name="Takatori N."/>
            <person name="Tokuoka M."/>
            <person name="Yagi K."/>
            <person name="Yoshizaki F."/>
            <person name="Wada S."/>
            <person name="Zhang C."/>
            <person name="Hyatt P.D."/>
            <person name="Larimer F."/>
            <person name="Detter C."/>
            <person name="Doggett N."/>
            <person name="Glavina T."/>
            <person name="Hawkins T."/>
            <person name="Richardson P."/>
            <person name="Lucas S."/>
            <person name="Kohara Y."/>
            <person name="Levine M."/>
            <person name="Satoh N."/>
            <person name="Rokhsar D.S."/>
        </authorList>
    </citation>
    <scope>NUCLEOTIDE SEQUENCE [LARGE SCALE GENOMIC DNA]</scope>
</reference>
<reference evidence="1" key="4">
    <citation type="submission" date="2025-09" db="UniProtKB">
        <authorList>
            <consortium name="Ensembl"/>
        </authorList>
    </citation>
    <scope>IDENTIFICATION</scope>
</reference>
<reference evidence="1" key="2">
    <citation type="journal article" date="2008" name="Genome Biol.">
        <title>Improved genome assembly and evidence-based global gene model set for the chordate Ciona intestinalis: new insight into intron and operon populations.</title>
        <authorList>
            <person name="Satou Y."/>
            <person name="Mineta K."/>
            <person name="Ogasawara M."/>
            <person name="Sasakura Y."/>
            <person name="Shoguchi E."/>
            <person name="Ueno K."/>
            <person name="Yamada L."/>
            <person name="Matsumoto J."/>
            <person name="Wasserscheid J."/>
            <person name="Dewar K."/>
            <person name="Wiley G.B."/>
            <person name="Macmil S.L."/>
            <person name="Roe B.A."/>
            <person name="Zeller R.W."/>
            <person name="Hastings K.E."/>
            <person name="Lemaire P."/>
            <person name="Lindquist E."/>
            <person name="Endo T."/>
            <person name="Hotta K."/>
            <person name="Inaba K."/>
        </authorList>
    </citation>
    <scope>NUCLEOTIDE SEQUENCE [LARGE SCALE GENOMIC DNA]</scope>
    <source>
        <strain evidence="1">wild type</strain>
    </source>
</reference>
<dbReference type="AlphaFoldDB" id="F6V2D9"/>
<accession>F6V2D9</accession>